<name>A0A0K0EAI1_STRER</name>
<reference evidence="1" key="1">
    <citation type="submission" date="2015-08" db="UniProtKB">
        <authorList>
            <consortium name="WormBaseParasite"/>
        </authorList>
    </citation>
    <scope>IDENTIFICATION</scope>
</reference>
<evidence type="ECO:0000313" key="1">
    <source>
        <dbReference type="WBParaSite" id="SSTP_0000650575.1"/>
    </source>
</evidence>
<proteinExistence type="predicted"/>
<sequence>MNMKALLGEIGGCCSIEVFRHYYCCFGSCCLIGAESDTLRLFGSKMEAVVQLELNLDQRELYWEKLKAVALLGSDNEEKELFWSKSAAVV</sequence>
<organism evidence="1">
    <name type="scientific">Strongyloides stercoralis</name>
    <name type="common">Threadworm</name>
    <dbReference type="NCBI Taxonomy" id="6248"/>
    <lineage>
        <taxon>Eukaryota</taxon>
        <taxon>Metazoa</taxon>
        <taxon>Ecdysozoa</taxon>
        <taxon>Nematoda</taxon>
        <taxon>Chromadorea</taxon>
        <taxon>Rhabditida</taxon>
        <taxon>Tylenchina</taxon>
        <taxon>Panagrolaimomorpha</taxon>
        <taxon>Strongyloidoidea</taxon>
        <taxon>Strongyloididae</taxon>
        <taxon>Strongyloides</taxon>
    </lineage>
</organism>
<dbReference type="AlphaFoldDB" id="A0A0K0EAI1"/>
<accession>A0A0K0EAI1</accession>
<protein>
    <submittedName>
        <fullName evidence="1">Ovule protein</fullName>
    </submittedName>
</protein>
<dbReference type="WBParaSite" id="SSTP_0000650575.1">
    <property type="protein sequence ID" value="SSTP_0000650575.1"/>
    <property type="gene ID" value="SSTP_0000650575"/>
</dbReference>